<evidence type="ECO:0000313" key="2">
    <source>
        <dbReference type="EMBL" id="ELT97245.1"/>
    </source>
</evidence>
<reference evidence="3" key="3">
    <citation type="submission" date="2015-06" db="UniProtKB">
        <authorList>
            <consortium name="EnsemblMetazoa"/>
        </authorList>
    </citation>
    <scope>IDENTIFICATION</scope>
</reference>
<gene>
    <name evidence="2" type="ORF">CAPTEDRAFT_192383</name>
</gene>
<organism evidence="2">
    <name type="scientific">Capitella teleta</name>
    <name type="common">Polychaete worm</name>
    <dbReference type="NCBI Taxonomy" id="283909"/>
    <lineage>
        <taxon>Eukaryota</taxon>
        <taxon>Metazoa</taxon>
        <taxon>Spiralia</taxon>
        <taxon>Lophotrochozoa</taxon>
        <taxon>Annelida</taxon>
        <taxon>Polychaeta</taxon>
        <taxon>Sedentaria</taxon>
        <taxon>Scolecida</taxon>
        <taxon>Capitellidae</taxon>
        <taxon>Capitella</taxon>
    </lineage>
</organism>
<proteinExistence type="predicted"/>
<dbReference type="EnsemblMetazoa" id="CapteT192383">
    <property type="protein sequence ID" value="CapteP192383"/>
    <property type="gene ID" value="CapteG192383"/>
</dbReference>
<feature type="region of interest" description="Disordered" evidence="1">
    <location>
        <begin position="1"/>
        <end position="21"/>
    </location>
</feature>
<reference evidence="2 4" key="2">
    <citation type="journal article" date="2013" name="Nature">
        <title>Insights into bilaterian evolution from three spiralian genomes.</title>
        <authorList>
            <person name="Simakov O."/>
            <person name="Marletaz F."/>
            <person name="Cho S.J."/>
            <person name="Edsinger-Gonzales E."/>
            <person name="Havlak P."/>
            <person name="Hellsten U."/>
            <person name="Kuo D.H."/>
            <person name="Larsson T."/>
            <person name="Lv J."/>
            <person name="Arendt D."/>
            <person name="Savage R."/>
            <person name="Osoegawa K."/>
            <person name="de Jong P."/>
            <person name="Grimwood J."/>
            <person name="Chapman J.A."/>
            <person name="Shapiro H."/>
            <person name="Aerts A."/>
            <person name="Otillar R.P."/>
            <person name="Terry A.Y."/>
            <person name="Boore J.L."/>
            <person name="Grigoriev I.V."/>
            <person name="Lindberg D.R."/>
            <person name="Seaver E.C."/>
            <person name="Weisblat D.A."/>
            <person name="Putnam N.H."/>
            <person name="Rokhsar D.S."/>
        </authorList>
    </citation>
    <scope>NUCLEOTIDE SEQUENCE</scope>
    <source>
        <strain evidence="2 4">I ESC-2004</strain>
    </source>
</reference>
<feature type="compositionally biased region" description="Basic and acidic residues" evidence="1">
    <location>
        <begin position="1"/>
        <end position="20"/>
    </location>
</feature>
<evidence type="ECO:0000313" key="3">
    <source>
        <dbReference type="EnsemblMetazoa" id="CapteP192383"/>
    </source>
</evidence>
<name>R7U249_CAPTE</name>
<evidence type="ECO:0000256" key="1">
    <source>
        <dbReference type="SAM" id="MobiDB-lite"/>
    </source>
</evidence>
<dbReference type="HOGENOM" id="CLU_1940104_0_0_1"/>
<sequence length="130" mass="15019">MQDTDEGRKRGRERKERNDNVTDWMEGSLDVLTRAAENRDEWERLTNLAALGSPDDHGQGKSAYCERQLRMATPSNCDCRNEWNCRQDCRSSTLQACVFKCILQLTLPKTMFNIYEGRIGPRRPILPTPL</sequence>
<dbReference type="EMBL" id="AMQN01010992">
    <property type="status" value="NOT_ANNOTATED_CDS"/>
    <property type="molecule type" value="Genomic_DNA"/>
</dbReference>
<dbReference type="Proteomes" id="UP000014760">
    <property type="component" value="Unassembled WGS sequence"/>
</dbReference>
<reference evidence="4" key="1">
    <citation type="submission" date="2012-12" db="EMBL/GenBank/DDBJ databases">
        <authorList>
            <person name="Hellsten U."/>
            <person name="Grimwood J."/>
            <person name="Chapman J.A."/>
            <person name="Shapiro H."/>
            <person name="Aerts A."/>
            <person name="Otillar R.P."/>
            <person name="Terry A.Y."/>
            <person name="Boore J.L."/>
            <person name="Simakov O."/>
            <person name="Marletaz F."/>
            <person name="Cho S.-J."/>
            <person name="Edsinger-Gonzales E."/>
            <person name="Havlak P."/>
            <person name="Kuo D.-H."/>
            <person name="Larsson T."/>
            <person name="Lv J."/>
            <person name="Arendt D."/>
            <person name="Savage R."/>
            <person name="Osoegawa K."/>
            <person name="de Jong P."/>
            <person name="Lindberg D.R."/>
            <person name="Seaver E.C."/>
            <person name="Weisblat D.A."/>
            <person name="Putnam N.H."/>
            <person name="Grigoriev I.V."/>
            <person name="Rokhsar D.S."/>
        </authorList>
    </citation>
    <scope>NUCLEOTIDE SEQUENCE</scope>
    <source>
        <strain evidence="4">I ESC-2004</strain>
    </source>
</reference>
<keyword evidence="4" id="KW-1185">Reference proteome</keyword>
<accession>R7U249</accession>
<dbReference type="AlphaFoldDB" id="R7U249"/>
<protein>
    <submittedName>
        <fullName evidence="2 3">Uncharacterized protein</fullName>
    </submittedName>
</protein>
<evidence type="ECO:0000313" key="4">
    <source>
        <dbReference type="Proteomes" id="UP000014760"/>
    </source>
</evidence>
<dbReference type="EMBL" id="KB308622">
    <property type="protein sequence ID" value="ELT97245.1"/>
    <property type="molecule type" value="Genomic_DNA"/>
</dbReference>